<dbReference type="Pfam" id="PF00116">
    <property type="entry name" value="COX2"/>
    <property type="match status" value="1"/>
</dbReference>
<comment type="function">
    <text evidence="8">Subunits I and II form the functional core of the enzyme complex. Electrons originating in cytochrome c are transferred via heme a and Cu(A) to the binuclear center formed by heme a3 and Cu(B).</text>
</comment>
<dbReference type="AlphaFoldDB" id="A0A918Y2C6"/>
<dbReference type="InterPro" id="IPR045187">
    <property type="entry name" value="CcO_II"/>
</dbReference>
<keyword evidence="6" id="KW-0186">Copper</keyword>
<reference evidence="13" key="1">
    <citation type="journal article" date="2014" name="Int. J. Syst. Evol. Microbiol.">
        <title>Complete genome sequence of Corynebacterium casei LMG S-19264T (=DSM 44701T), isolated from a smear-ripened cheese.</title>
        <authorList>
            <consortium name="US DOE Joint Genome Institute (JGI-PGF)"/>
            <person name="Walter F."/>
            <person name="Albersmeier A."/>
            <person name="Kalinowski J."/>
            <person name="Ruckert C."/>
        </authorList>
    </citation>
    <scope>NUCLEOTIDE SEQUENCE</scope>
    <source>
        <strain evidence="13">JCM 4654</strain>
    </source>
</reference>
<dbReference type="GO" id="GO:0004129">
    <property type="term" value="F:cytochrome-c oxidase activity"/>
    <property type="evidence" value="ECO:0007669"/>
    <property type="project" value="UniProtKB-EC"/>
</dbReference>
<keyword evidence="4" id="KW-0479">Metal-binding</keyword>
<dbReference type="InterPro" id="IPR002429">
    <property type="entry name" value="CcO_II-like_C"/>
</dbReference>
<dbReference type="RefSeq" id="WP_190177319.1">
    <property type="nucleotide sequence ID" value="NZ_BMVF01000004.1"/>
</dbReference>
<dbReference type="SUPFAM" id="SSF49503">
    <property type="entry name" value="Cupredoxins"/>
    <property type="match status" value="1"/>
</dbReference>
<evidence type="ECO:0000256" key="11">
    <source>
        <dbReference type="SAM" id="Phobius"/>
    </source>
</evidence>
<reference evidence="13" key="2">
    <citation type="submission" date="2020-09" db="EMBL/GenBank/DDBJ databases">
        <authorList>
            <person name="Sun Q."/>
            <person name="Ohkuma M."/>
        </authorList>
    </citation>
    <scope>NUCLEOTIDE SEQUENCE</scope>
    <source>
        <strain evidence="13">JCM 4654</strain>
    </source>
</reference>
<evidence type="ECO:0000256" key="9">
    <source>
        <dbReference type="ARBA" id="ARBA00031399"/>
    </source>
</evidence>
<dbReference type="InterPro" id="IPR001505">
    <property type="entry name" value="Copper_CuA"/>
</dbReference>
<dbReference type="GO" id="GO:0042773">
    <property type="term" value="P:ATP synthesis coupled electron transport"/>
    <property type="evidence" value="ECO:0007669"/>
    <property type="project" value="TreeGrafter"/>
</dbReference>
<evidence type="ECO:0000256" key="2">
    <source>
        <dbReference type="ARBA" id="ARBA00007866"/>
    </source>
</evidence>
<feature type="domain" description="Cytochrome oxidase subunit II copper A binding" evidence="12">
    <location>
        <begin position="85"/>
        <end position="207"/>
    </location>
</feature>
<evidence type="ECO:0000256" key="7">
    <source>
        <dbReference type="ARBA" id="ARBA00023136"/>
    </source>
</evidence>
<evidence type="ECO:0000256" key="3">
    <source>
        <dbReference type="ARBA" id="ARBA00022448"/>
    </source>
</evidence>
<dbReference type="GO" id="GO:0005507">
    <property type="term" value="F:copper ion binding"/>
    <property type="evidence" value="ECO:0007669"/>
    <property type="project" value="InterPro"/>
</dbReference>
<accession>A0A918Y2C6</accession>
<feature type="transmembrane region" description="Helical" evidence="11">
    <location>
        <begin position="55"/>
        <end position="74"/>
    </location>
</feature>
<comment type="caution">
    <text evidence="13">The sequence shown here is derived from an EMBL/GenBank/DDBJ whole genome shotgun (WGS) entry which is preliminary data.</text>
</comment>
<comment type="catalytic activity">
    <reaction evidence="10">
        <text>4 Fe(II)-[cytochrome c] + O2 + 8 H(+)(in) = 4 Fe(III)-[cytochrome c] + 2 H2O + 4 H(+)(out)</text>
        <dbReference type="Rhea" id="RHEA:11436"/>
        <dbReference type="Rhea" id="RHEA-COMP:10350"/>
        <dbReference type="Rhea" id="RHEA-COMP:14399"/>
        <dbReference type="ChEBI" id="CHEBI:15377"/>
        <dbReference type="ChEBI" id="CHEBI:15378"/>
        <dbReference type="ChEBI" id="CHEBI:15379"/>
        <dbReference type="ChEBI" id="CHEBI:29033"/>
        <dbReference type="ChEBI" id="CHEBI:29034"/>
        <dbReference type="EC" id="7.1.1.9"/>
    </reaction>
</comment>
<keyword evidence="11" id="KW-1133">Transmembrane helix</keyword>
<dbReference type="InterPro" id="IPR008972">
    <property type="entry name" value="Cupredoxin"/>
</dbReference>
<sequence>MVQRHVFGSVFALESAIAGFVFLVVLALLGHALLRRRAARGTPVTGQPERPTLEKYYVGVLTAFAVFLVAWTAWQNHREHRPPRSTPVTVDVTGFQWCWKFSYPQSPVKRSVTGTCRGRDLPTLVVPAGRPVRLRLTAKDVIHSLWIPDLRYKMDAFPDHVNTFTLTLDHEGRWRGRCAEFCGERHYAMDFWIKAVPPDEYDRFLHGQPLAGAAA</sequence>
<evidence type="ECO:0000256" key="8">
    <source>
        <dbReference type="ARBA" id="ARBA00024688"/>
    </source>
</evidence>
<comment type="subcellular location">
    <subcellularLocation>
        <location evidence="1">Membrane</location>
    </subcellularLocation>
</comment>
<dbReference type="PROSITE" id="PS50857">
    <property type="entry name" value="COX2_CUA"/>
    <property type="match status" value="1"/>
</dbReference>
<keyword evidence="11" id="KW-0812">Transmembrane</keyword>
<gene>
    <name evidence="13" type="ORF">GCM10010508_19750</name>
</gene>
<dbReference type="PRINTS" id="PR01166">
    <property type="entry name" value="CYCOXIDASEII"/>
</dbReference>
<evidence type="ECO:0000313" key="14">
    <source>
        <dbReference type="Proteomes" id="UP000608955"/>
    </source>
</evidence>
<feature type="transmembrane region" description="Helical" evidence="11">
    <location>
        <begin position="6"/>
        <end position="34"/>
    </location>
</feature>
<comment type="similarity">
    <text evidence="2">Belongs to the cytochrome c oxidase subunit 2 family.</text>
</comment>
<evidence type="ECO:0000256" key="6">
    <source>
        <dbReference type="ARBA" id="ARBA00023008"/>
    </source>
</evidence>
<keyword evidence="3" id="KW-0813">Transport</keyword>
<dbReference type="PANTHER" id="PTHR22888:SF9">
    <property type="entry name" value="CYTOCHROME C OXIDASE SUBUNIT 2"/>
    <property type="match status" value="1"/>
</dbReference>
<dbReference type="PROSITE" id="PS00078">
    <property type="entry name" value="COX2"/>
    <property type="match status" value="1"/>
</dbReference>
<evidence type="ECO:0000256" key="5">
    <source>
        <dbReference type="ARBA" id="ARBA00022982"/>
    </source>
</evidence>
<name>A0A918Y2C6_9ACTN</name>
<organism evidence="13 14">
    <name type="scientific">Streptomyces naganishii JCM 4654</name>
    <dbReference type="NCBI Taxonomy" id="1306179"/>
    <lineage>
        <taxon>Bacteria</taxon>
        <taxon>Bacillati</taxon>
        <taxon>Actinomycetota</taxon>
        <taxon>Actinomycetes</taxon>
        <taxon>Kitasatosporales</taxon>
        <taxon>Streptomycetaceae</taxon>
        <taxon>Streptomyces</taxon>
    </lineage>
</organism>
<dbReference type="EMBL" id="BMVF01000004">
    <property type="protein sequence ID" value="GHD87475.1"/>
    <property type="molecule type" value="Genomic_DNA"/>
</dbReference>
<evidence type="ECO:0000256" key="10">
    <source>
        <dbReference type="ARBA" id="ARBA00047816"/>
    </source>
</evidence>
<proteinExistence type="inferred from homology"/>
<dbReference type="Proteomes" id="UP000608955">
    <property type="component" value="Unassembled WGS sequence"/>
</dbReference>
<evidence type="ECO:0000259" key="12">
    <source>
        <dbReference type="PROSITE" id="PS50857"/>
    </source>
</evidence>
<protein>
    <recommendedName>
        <fullName evidence="9">Cytochrome aa3 subunit 2</fullName>
    </recommendedName>
</protein>
<dbReference type="PANTHER" id="PTHR22888">
    <property type="entry name" value="CYTOCHROME C OXIDASE, SUBUNIT II"/>
    <property type="match status" value="1"/>
</dbReference>
<dbReference type="GO" id="GO:0016020">
    <property type="term" value="C:membrane"/>
    <property type="evidence" value="ECO:0007669"/>
    <property type="project" value="UniProtKB-SubCell"/>
</dbReference>
<evidence type="ECO:0000313" key="13">
    <source>
        <dbReference type="EMBL" id="GHD87475.1"/>
    </source>
</evidence>
<dbReference type="Gene3D" id="2.60.40.420">
    <property type="entry name" value="Cupredoxins - blue copper proteins"/>
    <property type="match status" value="1"/>
</dbReference>
<evidence type="ECO:0000256" key="4">
    <source>
        <dbReference type="ARBA" id="ARBA00022723"/>
    </source>
</evidence>
<evidence type="ECO:0000256" key="1">
    <source>
        <dbReference type="ARBA" id="ARBA00004370"/>
    </source>
</evidence>
<keyword evidence="5" id="KW-0249">Electron transport</keyword>
<keyword evidence="7 11" id="KW-0472">Membrane</keyword>
<keyword evidence="14" id="KW-1185">Reference proteome</keyword>